<gene>
    <name evidence="2" type="ORF">H4W29_005309</name>
</gene>
<dbReference type="Proteomes" id="UP000620262">
    <property type="component" value="Unassembled WGS sequence"/>
</dbReference>
<dbReference type="RefSeq" id="WP_246517469.1">
    <property type="nucleotide sequence ID" value="NZ_JADBEC010000002.1"/>
</dbReference>
<dbReference type="InterPro" id="IPR050266">
    <property type="entry name" value="AB_hydrolase_sf"/>
</dbReference>
<dbReference type="InterPro" id="IPR000639">
    <property type="entry name" value="Epox_hydrolase-like"/>
</dbReference>
<dbReference type="Pfam" id="PF12697">
    <property type="entry name" value="Abhydrolase_6"/>
    <property type="match status" value="1"/>
</dbReference>
<dbReference type="PRINTS" id="PR00111">
    <property type="entry name" value="ABHYDROLASE"/>
</dbReference>
<proteinExistence type="predicted"/>
<evidence type="ECO:0000313" key="2">
    <source>
        <dbReference type="EMBL" id="MBE1508064.1"/>
    </source>
</evidence>
<dbReference type="PRINTS" id="PR00412">
    <property type="entry name" value="EPOXHYDRLASE"/>
</dbReference>
<dbReference type="Gene3D" id="3.40.50.1820">
    <property type="entry name" value="alpha/beta hydrolase"/>
    <property type="match status" value="1"/>
</dbReference>
<evidence type="ECO:0000313" key="3">
    <source>
        <dbReference type="Proteomes" id="UP000620262"/>
    </source>
</evidence>
<dbReference type="InterPro" id="IPR029058">
    <property type="entry name" value="AB_hydrolase_fold"/>
</dbReference>
<dbReference type="SUPFAM" id="SSF53474">
    <property type="entry name" value="alpha/beta-Hydrolases"/>
    <property type="match status" value="1"/>
</dbReference>
<accession>A0ABR9IXZ1</accession>
<dbReference type="InterPro" id="IPR000073">
    <property type="entry name" value="AB_hydrolase_1"/>
</dbReference>
<comment type="caution">
    <text evidence="2">The sequence shown here is derived from an EMBL/GenBank/DDBJ whole genome shotgun (WGS) entry which is preliminary data.</text>
</comment>
<name>A0ABR9IXZ1_RHIVS</name>
<dbReference type="EMBL" id="JADBEC010000002">
    <property type="protein sequence ID" value="MBE1508064.1"/>
    <property type="molecule type" value="Genomic_DNA"/>
</dbReference>
<feature type="domain" description="AB hydrolase-1" evidence="1">
    <location>
        <begin position="31"/>
        <end position="260"/>
    </location>
</feature>
<keyword evidence="2" id="KW-0378">Hydrolase</keyword>
<keyword evidence="3" id="KW-1185">Reference proteome</keyword>
<dbReference type="PANTHER" id="PTHR43798:SF33">
    <property type="entry name" value="HYDROLASE, PUTATIVE (AFU_ORTHOLOGUE AFUA_2G14860)-RELATED"/>
    <property type="match status" value="1"/>
</dbReference>
<dbReference type="PANTHER" id="PTHR43798">
    <property type="entry name" value="MONOACYLGLYCEROL LIPASE"/>
    <property type="match status" value="1"/>
</dbReference>
<dbReference type="EC" id="3.1.1.24" evidence="2"/>
<sequence length="282" mass="29996">MGFMKYQSMHIDGSVMDKKMNLYMAGRGQPLILLHSLLSDSGSFDRIMPALAARYRVIVPDLPGFGGSPASSGGFDETADRIASLIEAFAPDGEAVLLGNGFGAFVALQTAIRHPALISRLVLMGCGARFSDEGREAFRKMAAAASAGGLAAIAETAMNRLFAVEFQESHPDLMQDRRQAFLRMNPSVFCEACDTLASLDLSAEASAVHRPTLVIVGDEDRATPLPMARELVQRLPDATLSVLKGCAHVPPLQAPEEVVSLLDQFLSATALPCILPQAVPAG</sequence>
<reference evidence="2 3" key="1">
    <citation type="submission" date="2020-10" db="EMBL/GenBank/DDBJ databases">
        <title>Sequencing the genomes of 1000 actinobacteria strains.</title>
        <authorList>
            <person name="Klenk H.-P."/>
        </authorList>
    </citation>
    <scope>NUCLEOTIDE SEQUENCE [LARGE SCALE GENOMIC DNA]</scope>
    <source>
        <strain evidence="2 3">DSM 7307</strain>
    </source>
</reference>
<organism evidence="2 3">
    <name type="scientific">Rhizobium viscosum</name>
    <name type="common">Arthrobacter viscosus</name>
    <dbReference type="NCBI Taxonomy" id="1673"/>
    <lineage>
        <taxon>Bacteria</taxon>
        <taxon>Pseudomonadati</taxon>
        <taxon>Pseudomonadota</taxon>
        <taxon>Alphaproteobacteria</taxon>
        <taxon>Hyphomicrobiales</taxon>
        <taxon>Rhizobiaceae</taxon>
        <taxon>Rhizobium/Agrobacterium group</taxon>
        <taxon>Rhizobium</taxon>
    </lineage>
</organism>
<evidence type="ECO:0000259" key="1">
    <source>
        <dbReference type="Pfam" id="PF12697"/>
    </source>
</evidence>
<protein>
    <submittedName>
        <fullName evidence="2">3-oxoadipate enol-lactonase</fullName>
        <ecNumber evidence="2">3.1.1.24</ecNumber>
    </submittedName>
</protein>
<dbReference type="GO" id="GO:0047570">
    <property type="term" value="F:3-oxoadipate enol-lactonase activity"/>
    <property type="evidence" value="ECO:0007669"/>
    <property type="project" value="UniProtKB-EC"/>
</dbReference>